<organism evidence="3 4">
    <name type="scientific">Methanofollis liminatans DSM 4140</name>
    <dbReference type="NCBI Taxonomy" id="28892"/>
    <lineage>
        <taxon>Archaea</taxon>
        <taxon>Methanobacteriati</taxon>
        <taxon>Methanobacteriota</taxon>
        <taxon>Stenosarchaea group</taxon>
        <taxon>Methanomicrobia</taxon>
        <taxon>Methanomicrobiales</taxon>
        <taxon>Methanomicrobiaceae</taxon>
        <taxon>Methanofollis</taxon>
    </lineage>
</organism>
<feature type="domain" description="UspA" evidence="2">
    <location>
        <begin position="153"/>
        <end position="288"/>
    </location>
</feature>
<dbReference type="Pfam" id="PF00582">
    <property type="entry name" value="Usp"/>
    <property type="match status" value="2"/>
</dbReference>
<dbReference type="PANTHER" id="PTHR46268">
    <property type="entry name" value="STRESS RESPONSE PROTEIN NHAX"/>
    <property type="match status" value="1"/>
</dbReference>
<dbReference type="EMBL" id="CM001555">
    <property type="protein sequence ID" value="EJG08131.1"/>
    <property type="molecule type" value="Genomic_DNA"/>
</dbReference>
<evidence type="ECO:0000313" key="3">
    <source>
        <dbReference type="EMBL" id="EJG08131.1"/>
    </source>
</evidence>
<evidence type="ECO:0000259" key="2">
    <source>
        <dbReference type="Pfam" id="PF00582"/>
    </source>
</evidence>
<dbReference type="PRINTS" id="PR01438">
    <property type="entry name" value="UNVRSLSTRESS"/>
</dbReference>
<accession>J0S2J1</accession>
<evidence type="ECO:0000313" key="4">
    <source>
        <dbReference type="Proteomes" id="UP000005095"/>
    </source>
</evidence>
<dbReference type="AlphaFoldDB" id="J0S2J1"/>
<dbReference type="InterPro" id="IPR006016">
    <property type="entry name" value="UspA"/>
</dbReference>
<dbReference type="InterPro" id="IPR006015">
    <property type="entry name" value="Universal_stress_UspA"/>
</dbReference>
<dbReference type="RefSeq" id="WP_004040390.1">
    <property type="nucleotide sequence ID" value="NZ_CM001555.1"/>
</dbReference>
<dbReference type="SUPFAM" id="SSF52402">
    <property type="entry name" value="Adenine nucleotide alpha hydrolases-like"/>
    <property type="match status" value="2"/>
</dbReference>
<dbReference type="OrthoDB" id="107030at2157"/>
<dbReference type="HOGENOM" id="CLU_049301_2_0_2"/>
<name>J0S2J1_9EURY</name>
<dbReference type="CDD" id="cd00293">
    <property type="entry name" value="USP-like"/>
    <property type="match status" value="2"/>
</dbReference>
<reference evidence="3 4" key="1">
    <citation type="submission" date="2011-08" db="EMBL/GenBank/DDBJ databases">
        <title>The complete genome of Methanofollis liminatans DSM 4140.</title>
        <authorList>
            <consortium name="US DOE Joint Genome Institute (JGI-PGF)"/>
            <person name="Lucas S."/>
            <person name="Han J."/>
            <person name="Lapidus A."/>
            <person name="Bruce D."/>
            <person name="Goodwin L."/>
            <person name="Pitluck S."/>
            <person name="Peters L."/>
            <person name="Kyrpides N."/>
            <person name="Mavromatis K."/>
            <person name="Ivanova N."/>
            <person name="Mikhailova N."/>
            <person name="Lu M."/>
            <person name="Detter J.C."/>
            <person name="Tapia R."/>
            <person name="Han C."/>
            <person name="Land M."/>
            <person name="Hauser L."/>
            <person name="Markowitz V."/>
            <person name="Cheng J.-F."/>
            <person name="Hugenholtz P."/>
            <person name="Woyke T."/>
            <person name="Wu D."/>
            <person name="Spring S."/>
            <person name="Schuler E."/>
            <person name="Brambilla E."/>
            <person name="Klenk H.-P."/>
            <person name="Eisen J.A."/>
        </authorList>
    </citation>
    <scope>NUCLEOTIDE SEQUENCE [LARGE SCALE GENOMIC DNA]</scope>
    <source>
        <strain evidence="3 4">DSM 4140</strain>
    </source>
</reference>
<protein>
    <submittedName>
        <fullName evidence="3">UspA domain-containing protein</fullName>
    </submittedName>
</protein>
<keyword evidence="4" id="KW-1185">Reference proteome</keyword>
<dbReference type="PANTHER" id="PTHR46268:SF6">
    <property type="entry name" value="UNIVERSAL STRESS PROTEIN UP12"/>
    <property type="match status" value="1"/>
</dbReference>
<dbReference type="Proteomes" id="UP000005095">
    <property type="component" value="Chromosome"/>
</dbReference>
<gene>
    <name evidence="3" type="ORF">Metli_2190</name>
</gene>
<feature type="domain" description="UspA" evidence="2">
    <location>
        <begin position="6"/>
        <end position="133"/>
    </location>
</feature>
<dbReference type="Gene3D" id="3.40.50.620">
    <property type="entry name" value="HUPs"/>
    <property type="match status" value="2"/>
</dbReference>
<dbReference type="InterPro" id="IPR014729">
    <property type="entry name" value="Rossmann-like_a/b/a_fold"/>
</dbReference>
<sequence length="288" mass="31462">MKMDSMLVPLEIHGAAAAMAPAVEEIARLGVERVELLYVINIRETAGDPGIHAHDREVMDGWTKRLETCGVPDVGAEVVAGIPWIEILERAEAAPPSLIVMGSHGRSLIPRVVLGSQTENVLAHATVPLLILRLTVMKEGDPDACTLTTDRIFRRVLYLTDFSGDAERCIPFIEWMAGARPGRLVIMHVQDTRRLWTASQEQISEFNRKDAARLANLKQRFEPLGIPQVVTMLVTGNAIDEILGVEETFEPTLIVMGAKGRHSAIRSLLGGVTGAVVHGARAHVLVVR</sequence>
<evidence type="ECO:0000256" key="1">
    <source>
        <dbReference type="ARBA" id="ARBA00008791"/>
    </source>
</evidence>
<proteinExistence type="inferred from homology"/>
<comment type="similarity">
    <text evidence="1">Belongs to the universal stress protein A family.</text>
</comment>
<dbReference type="STRING" id="28892.Metli_2190"/>